<comment type="catalytic activity">
    <reaction evidence="6">
        <text>Endonucleolytic cleavage of RNA, removing 5'-extranucleotides from tRNA precursor.</text>
        <dbReference type="EC" id="3.1.26.5"/>
    </reaction>
</comment>
<dbReference type="HAMAP" id="MF_00227">
    <property type="entry name" value="RNase_P"/>
    <property type="match status" value="1"/>
</dbReference>
<evidence type="ECO:0000313" key="9">
    <source>
        <dbReference type="Proteomes" id="UP000502831"/>
    </source>
</evidence>
<evidence type="ECO:0000256" key="5">
    <source>
        <dbReference type="ARBA" id="ARBA00022884"/>
    </source>
</evidence>
<keyword evidence="3 6" id="KW-0255">Endonuclease</keyword>
<dbReference type="GO" id="GO:0042781">
    <property type="term" value="F:3'-tRNA processing endoribonuclease activity"/>
    <property type="evidence" value="ECO:0007669"/>
    <property type="project" value="TreeGrafter"/>
</dbReference>
<comment type="function">
    <text evidence="6">RNaseP catalyzes the removal of the 5'-leader sequence from pre-tRNA to produce the mature 5'-terminus. It can also cleave other RNA substrates such as 4.5S RNA. The protein component plays an auxiliary but essential role in vivo by binding to the 5'-leader sequence and broadening the substrate specificity of the ribozyme.</text>
</comment>
<dbReference type="EMBL" id="CP039734">
    <property type="protein sequence ID" value="QIR77261.1"/>
    <property type="molecule type" value="Genomic_DNA"/>
</dbReference>
<reference evidence="8 9" key="1">
    <citation type="journal article" date="2017" name="Environ. Sci. Technol.">
        <title>Organohalide Respiration with Chlorinated Ethenes under Low pH Conditions.</title>
        <authorList>
            <person name="Yang Y."/>
            <person name="Capiro N.L."/>
            <person name="Marcet T.F."/>
            <person name="Yan J."/>
            <person name="Pennell K.D."/>
            <person name="Loffler F.E."/>
        </authorList>
    </citation>
    <scope>NUCLEOTIDE SEQUENCE [LARGE SCALE GENOMIC DNA]</scope>
    <source>
        <strain evidence="8 9">ACSDCE</strain>
    </source>
</reference>
<evidence type="ECO:0000256" key="3">
    <source>
        <dbReference type="ARBA" id="ARBA00022759"/>
    </source>
</evidence>
<dbReference type="Pfam" id="PF00825">
    <property type="entry name" value="Ribonuclease_P"/>
    <property type="match status" value="1"/>
</dbReference>
<keyword evidence="2 6" id="KW-0540">Nuclease</keyword>
<sequence>MGRLKDYETLKATREYSYVYNHAKKWHYEGALVFYNNDTAKRVGFTASKKVGNAIKRNLAKRRFRAIFLEIQHTLHDGVYVFVAKEKINHISYDALKKGIIWSLKKLNCVKE</sequence>
<dbReference type="AlphaFoldDB" id="A0A6G9VUN7"/>
<evidence type="ECO:0000256" key="4">
    <source>
        <dbReference type="ARBA" id="ARBA00022801"/>
    </source>
</evidence>
<evidence type="ECO:0000256" key="7">
    <source>
        <dbReference type="NCBIfam" id="TIGR00188"/>
    </source>
</evidence>
<evidence type="ECO:0000256" key="1">
    <source>
        <dbReference type="ARBA" id="ARBA00022694"/>
    </source>
</evidence>
<protein>
    <recommendedName>
        <fullName evidence="6 7">Ribonuclease P protein component</fullName>
        <shortName evidence="6">RNase P protein</shortName>
        <shortName evidence="6">RNaseP protein</shortName>
        <ecNumber evidence="6 7">3.1.26.5</ecNumber>
    </recommendedName>
    <alternativeName>
        <fullName evidence="6">Protein C5</fullName>
    </alternativeName>
</protein>
<dbReference type="Gene3D" id="3.30.230.10">
    <property type="match status" value="1"/>
</dbReference>
<gene>
    <name evidence="6 8" type="primary">rnpA</name>
    <name evidence="8" type="ORF">FA584_01310</name>
</gene>
<dbReference type="GO" id="GO:0001682">
    <property type="term" value="P:tRNA 5'-leader removal"/>
    <property type="evidence" value="ECO:0007669"/>
    <property type="project" value="UniProtKB-UniRule"/>
</dbReference>
<accession>A0A6G9VUN7</accession>
<dbReference type="GO" id="GO:0030677">
    <property type="term" value="C:ribonuclease P complex"/>
    <property type="evidence" value="ECO:0007669"/>
    <property type="project" value="TreeGrafter"/>
</dbReference>
<dbReference type="OrthoDB" id="9810867at2"/>
<keyword evidence="5 6" id="KW-0694">RNA-binding</keyword>
<dbReference type="GO" id="GO:0004526">
    <property type="term" value="F:ribonuclease P activity"/>
    <property type="evidence" value="ECO:0007669"/>
    <property type="project" value="UniProtKB-UniRule"/>
</dbReference>
<organism evidence="8 9">
    <name type="scientific">Sulfurospirillum diekertiae</name>
    <dbReference type="NCBI Taxonomy" id="1854492"/>
    <lineage>
        <taxon>Bacteria</taxon>
        <taxon>Pseudomonadati</taxon>
        <taxon>Campylobacterota</taxon>
        <taxon>Epsilonproteobacteria</taxon>
        <taxon>Campylobacterales</taxon>
        <taxon>Sulfurospirillaceae</taxon>
        <taxon>Sulfurospirillum</taxon>
    </lineage>
</organism>
<evidence type="ECO:0000256" key="2">
    <source>
        <dbReference type="ARBA" id="ARBA00022722"/>
    </source>
</evidence>
<proteinExistence type="inferred from homology"/>
<dbReference type="RefSeq" id="WP_096046806.1">
    <property type="nucleotide sequence ID" value="NZ_CP023275.1"/>
</dbReference>
<keyword evidence="1 6" id="KW-0819">tRNA processing</keyword>
<dbReference type="GO" id="GO:0000049">
    <property type="term" value="F:tRNA binding"/>
    <property type="evidence" value="ECO:0007669"/>
    <property type="project" value="UniProtKB-UniRule"/>
</dbReference>
<dbReference type="PANTHER" id="PTHR33992">
    <property type="entry name" value="RIBONUCLEASE P PROTEIN COMPONENT"/>
    <property type="match status" value="1"/>
</dbReference>
<dbReference type="InterPro" id="IPR014721">
    <property type="entry name" value="Ribsml_uS5_D2-typ_fold_subgr"/>
</dbReference>
<dbReference type="PANTHER" id="PTHR33992:SF1">
    <property type="entry name" value="RIBONUCLEASE P PROTEIN COMPONENT"/>
    <property type="match status" value="1"/>
</dbReference>
<evidence type="ECO:0000256" key="6">
    <source>
        <dbReference type="HAMAP-Rule" id="MF_00227"/>
    </source>
</evidence>
<keyword evidence="4 6" id="KW-0378">Hydrolase</keyword>
<comment type="subunit">
    <text evidence="6">Consists of a catalytic RNA component (M1 or rnpB) and a protein subunit.</text>
</comment>
<dbReference type="SUPFAM" id="SSF54211">
    <property type="entry name" value="Ribosomal protein S5 domain 2-like"/>
    <property type="match status" value="1"/>
</dbReference>
<dbReference type="EC" id="3.1.26.5" evidence="6 7"/>
<dbReference type="InterPro" id="IPR020568">
    <property type="entry name" value="Ribosomal_Su5_D2-typ_SF"/>
</dbReference>
<evidence type="ECO:0000313" key="8">
    <source>
        <dbReference type="EMBL" id="QIR77261.1"/>
    </source>
</evidence>
<name>A0A6G9VUN7_9BACT</name>
<dbReference type="NCBIfam" id="TIGR00188">
    <property type="entry name" value="rnpA"/>
    <property type="match status" value="1"/>
</dbReference>
<dbReference type="Proteomes" id="UP000502831">
    <property type="component" value="Chromosome"/>
</dbReference>
<dbReference type="InterPro" id="IPR000100">
    <property type="entry name" value="RNase_P"/>
</dbReference>
<comment type="similarity">
    <text evidence="6">Belongs to the RnpA family.</text>
</comment>